<dbReference type="GO" id="GO:0050163">
    <property type="term" value="F:oxaloacetate tautomerase activity"/>
    <property type="evidence" value="ECO:0007669"/>
    <property type="project" value="UniProtKB-ARBA"/>
</dbReference>
<dbReference type="InterPro" id="IPR011234">
    <property type="entry name" value="Fumarylacetoacetase-like_C"/>
</dbReference>
<dbReference type="STRING" id="264951.A0A443HRA6"/>
<keyword evidence="5" id="KW-1185">Reference proteome</keyword>
<name>A0A443HRA6_BYSSP</name>
<dbReference type="RefSeq" id="XP_028483982.1">
    <property type="nucleotide sequence ID" value="XM_028633520.1"/>
</dbReference>
<proteinExistence type="inferred from homology"/>
<dbReference type="FunFam" id="3.90.850.10:FF:000002">
    <property type="entry name" value="2-hydroxyhepta-2,4-diene-1,7-dioate isomerase"/>
    <property type="match status" value="1"/>
</dbReference>
<evidence type="ECO:0000256" key="1">
    <source>
        <dbReference type="ARBA" id="ARBA00010211"/>
    </source>
</evidence>
<dbReference type="PANTHER" id="PTHR11820">
    <property type="entry name" value="ACYLPYRUVASE"/>
    <property type="match status" value="1"/>
</dbReference>
<evidence type="ECO:0000313" key="5">
    <source>
        <dbReference type="Proteomes" id="UP000283841"/>
    </source>
</evidence>
<dbReference type="GO" id="GO:0016787">
    <property type="term" value="F:hydrolase activity"/>
    <property type="evidence" value="ECO:0007669"/>
    <property type="project" value="UniProtKB-KW"/>
</dbReference>
<dbReference type="GeneID" id="39602797"/>
<evidence type="ECO:0000313" key="4">
    <source>
        <dbReference type="EMBL" id="RWQ94337.1"/>
    </source>
</evidence>
<dbReference type="InterPro" id="IPR036663">
    <property type="entry name" value="Fumarylacetoacetase_C_sf"/>
</dbReference>
<dbReference type="EMBL" id="RCNU01000007">
    <property type="protein sequence ID" value="RWQ94337.1"/>
    <property type="molecule type" value="Genomic_DNA"/>
</dbReference>
<protein>
    <submittedName>
        <fullName evidence="4">Fumarylacetoacetate hydrolase family protein</fullName>
    </submittedName>
</protein>
<dbReference type="GO" id="GO:0006107">
    <property type="term" value="P:oxaloacetate metabolic process"/>
    <property type="evidence" value="ECO:0007669"/>
    <property type="project" value="UniProtKB-ARBA"/>
</dbReference>
<keyword evidence="4" id="KW-0378">Hydrolase</keyword>
<evidence type="ECO:0000256" key="2">
    <source>
        <dbReference type="ARBA" id="ARBA00022723"/>
    </source>
</evidence>
<feature type="domain" description="Fumarylacetoacetase-like C-terminal" evidence="3">
    <location>
        <begin position="74"/>
        <end position="281"/>
    </location>
</feature>
<dbReference type="PANTHER" id="PTHR11820:SF112">
    <property type="entry name" value="FUMARYLACETOACETATE HYDROLASE FAMILY PROTEIN (AFU_ORTHOLOGUE AFUA_1G02370)-RELATED"/>
    <property type="match status" value="1"/>
</dbReference>
<dbReference type="AlphaFoldDB" id="A0A443HRA6"/>
<dbReference type="Proteomes" id="UP000283841">
    <property type="component" value="Unassembled WGS sequence"/>
</dbReference>
<dbReference type="SUPFAM" id="SSF56529">
    <property type="entry name" value="FAH"/>
    <property type="match status" value="1"/>
</dbReference>
<dbReference type="Gene3D" id="3.90.850.10">
    <property type="entry name" value="Fumarylacetoacetase-like, C-terminal domain"/>
    <property type="match status" value="1"/>
</dbReference>
<accession>A0A443HRA6</accession>
<keyword evidence="2" id="KW-0479">Metal-binding</keyword>
<organism evidence="4 5">
    <name type="scientific">Byssochlamys spectabilis</name>
    <name type="common">Paecilomyces variotii</name>
    <dbReference type="NCBI Taxonomy" id="264951"/>
    <lineage>
        <taxon>Eukaryota</taxon>
        <taxon>Fungi</taxon>
        <taxon>Dikarya</taxon>
        <taxon>Ascomycota</taxon>
        <taxon>Pezizomycotina</taxon>
        <taxon>Eurotiomycetes</taxon>
        <taxon>Eurotiomycetidae</taxon>
        <taxon>Eurotiales</taxon>
        <taxon>Thermoascaceae</taxon>
        <taxon>Paecilomyces</taxon>
    </lineage>
</organism>
<gene>
    <name evidence="4" type="ORF">C8Q69DRAFT_521701</name>
</gene>
<dbReference type="VEuPathDB" id="FungiDB:C8Q69DRAFT_521701"/>
<dbReference type="GO" id="GO:0046872">
    <property type="term" value="F:metal ion binding"/>
    <property type="evidence" value="ECO:0007669"/>
    <property type="project" value="UniProtKB-KW"/>
</dbReference>
<comment type="similarity">
    <text evidence="1">Belongs to the FAH family.</text>
</comment>
<reference evidence="4 5" key="1">
    <citation type="journal article" date="2018" name="Front. Microbiol.">
        <title>Genomic and genetic insights into a cosmopolitan fungus, Paecilomyces variotii (Eurotiales).</title>
        <authorList>
            <person name="Urquhart A.S."/>
            <person name="Mondo S.J."/>
            <person name="Makela M.R."/>
            <person name="Hane J.K."/>
            <person name="Wiebenga A."/>
            <person name="He G."/>
            <person name="Mihaltcheva S."/>
            <person name="Pangilinan J."/>
            <person name="Lipzen A."/>
            <person name="Barry K."/>
            <person name="de Vries R.P."/>
            <person name="Grigoriev I.V."/>
            <person name="Idnurm A."/>
        </authorList>
    </citation>
    <scope>NUCLEOTIDE SEQUENCE [LARGE SCALE GENOMIC DNA]</scope>
    <source>
        <strain evidence="4 5">CBS 101075</strain>
    </source>
</reference>
<sequence length="283" mass="31135">MASSKFERLIRFVSSSGDIYFGEVPKDHPYNQSLIGIEAPVYQGASPFDPDFKLSGENSEVKKLLSPLVDVPFIYGVGLNYRRHAEEAGVPIPQHPKTFVKYPDAMTGPYDDVHLHSAALDVDYEGELVFVMGENVKDIAEDADPLLHVLGYTIGNDISSRWWQEAAKGGQSNYAKSFDGFAPLGPVLVSSKLIPDPAKLTLRTWVNNEKRQESGIDDLIFDVPAIVRFFSQGRTLRKGAVVMTGTPSGVGSFQKGGPKFLKHGDVVEIEIEGIGRVKNRIIQ</sequence>
<evidence type="ECO:0000259" key="3">
    <source>
        <dbReference type="Pfam" id="PF01557"/>
    </source>
</evidence>
<dbReference type="Pfam" id="PF01557">
    <property type="entry name" value="FAA_hydrolase"/>
    <property type="match status" value="1"/>
</dbReference>
<comment type="caution">
    <text evidence="4">The sequence shown here is derived from an EMBL/GenBank/DDBJ whole genome shotgun (WGS) entry which is preliminary data.</text>
</comment>